<feature type="compositionally biased region" description="Low complexity" evidence="1">
    <location>
        <begin position="89"/>
        <end position="113"/>
    </location>
</feature>
<feature type="region of interest" description="Disordered" evidence="1">
    <location>
        <begin position="1"/>
        <end position="66"/>
    </location>
</feature>
<proteinExistence type="predicted"/>
<dbReference type="Proteomes" id="UP000030651">
    <property type="component" value="Unassembled WGS sequence"/>
</dbReference>
<keyword evidence="3" id="KW-1185">Reference proteome</keyword>
<evidence type="ECO:0000256" key="1">
    <source>
        <dbReference type="SAM" id="MobiDB-lite"/>
    </source>
</evidence>
<dbReference type="HOGENOM" id="CLU_321592_0_0_1"/>
<dbReference type="RefSeq" id="XP_007841964.1">
    <property type="nucleotide sequence ID" value="XM_007843773.1"/>
</dbReference>
<dbReference type="STRING" id="1229662.W3WIN2"/>
<dbReference type="AlphaFoldDB" id="W3WIN2"/>
<dbReference type="KEGG" id="pfy:PFICI_15192"/>
<feature type="region of interest" description="Disordered" evidence="1">
    <location>
        <begin position="482"/>
        <end position="537"/>
    </location>
</feature>
<feature type="compositionally biased region" description="Polar residues" evidence="1">
    <location>
        <begin position="203"/>
        <end position="223"/>
    </location>
</feature>
<dbReference type="eggNOG" id="ENOG502SGJJ">
    <property type="taxonomic scope" value="Eukaryota"/>
</dbReference>
<name>W3WIN2_PESFW</name>
<dbReference type="OrthoDB" id="5329403at2759"/>
<evidence type="ECO:0000313" key="3">
    <source>
        <dbReference type="Proteomes" id="UP000030651"/>
    </source>
</evidence>
<dbReference type="OMA" id="IGWREEI"/>
<accession>W3WIN2</accession>
<evidence type="ECO:0000313" key="2">
    <source>
        <dbReference type="EMBL" id="ETS73017.1"/>
    </source>
</evidence>
<feature type="region of interest" description="Disordered" evidence="1">
    <location>
        <begin position="80"/>
        <end position="132"/>
    </location>
</feature>
<dbReference type="GeneID" id="19280205"/>
<protein>
    <recommendedName>
        <fullName evidence="4">BTB domain-containing protein</fullName>
    </recommendedName>
</protein>
<reference evidence="3" key="1">
    <citation type="journal article" date="2015" name="BMC Genomics">
        <title>Genomic and transcriptomic analysis of the endophytic fungus Pestalotiopsis fici reveals its lifestyle and high potential for synthesis of natural products.</title>
        <authorList>
            <person name="Wang X."/>
            <person name="Zhang X."/>
            <person name="Liu L."/>
            <person name="Xiang M."/>
            <person name="Wang W."/>
            <person name="Sun X."/>
            <person name="Che Y."/>
            <person name="Guo L."/>
            <person name="Liu G."/>
            <person name="Guo L."/>
            <person name="Wang C."/>
            <person name="Yin W.B."/>
            <person name="Stadler M."/>
            <person name="Zhang X."/>
            <person name="Liu X."/>
        </authorList>
    </citation>
    <scope>NUCLEOTIDE SEQUENCE [LARGE SCALE GENOMIC DNA]</scope>
    <source>
        <strain evidence="3">W106-1 / CGMCC3.15140</strain>
    </source>
</reference>
<gene>
    <name evidence="2" type="ORF">PFICI_15192</name>
</gene>
<feature type="compositionally biased region" description="Basic and acidic residues" evidence="1">
    <location>
        <begin position="189"/>
        <end position="201"/>
    </location>
</feature>
<dbReference type="InParanoid" id="W3WIN2"/>
<feature type="region of interest" description="Disordered" evidence="1">
    <location>
        <begin position="151"/>
        <end position="225"/>
    </location>
</feature>
<dbReference type="EMBL" id="KI912124">
    <property type="protein sequence ID" value="ETS73017.1"/>
    <property type="molecule type" value="Genomic_DNA"/>
</dbReference>
<sequence length="962" mass="102614">MAPSKGGQAAKQQPQKQHQRQQTTTASSGSAASVPASQAASAIAKKPRAAAAAAAAGPAAAPVSRPAVVPAIPLPMIKRQTSSTKKIIGGSSNSSSNGSGNANNAASNRFNGSHNASRHVVSPATSSSGRPPVASLEAALIDHQTAAAVADETAIHRQRPRRSKQNELNVNANGTPVEKPALAAAATTDPHHNGDDHDNSSHYRNQLPSTPNGIVDTTISSGYGSVPENEQAIRAEHLTNGFANFALNHNSNDPTSASSSAFVHASNAPSIVGDVEVPTSLPPRELSNGNAHIPRGTQLVLSALPRCPSKQQTNLLSLGAANEAAAIAPSYHADSSGNSTDPHASSHPIFKANGTDTAVHHVPHPTTLYAHHYAHANGNGVLFGGVPTPDSHTPSPASGAFMPPPPLHRPLLGGVAVDGHKYMPPNGQHIHTSHVDNNGTNYAAPITPLRPGPDNMTSIDSYIPIPAPLSVHRAPLDGYPPNASHFEPPTPHSFHGSHASGDFSGPDNIASFRPNGHVFDRDPRNSRPHGIHPMPPFAAPQHFPRPPNMDAELLDSVMFFQTQFNSAELADCILELRFPDATQSPAKINAHKLILARSPALKQSIMIARASDAGSHIITFNATDRYLTSDSWFMAVQRLYLHPLFTPPFNANGTDFGVVNIAQFRFCLGYAAAGHSLEMSDVLLRGLQIAADMVQWHTIEEALSFALEGASHRHFIGEDGVDYTDIDFAYGRDVRILMMSITSFLITQFPPNFNLDTTVTDTHYFSRIPAAAAAAIQAPAESAPAIARGTSVRKLSKGNRLSAIKFGDLPADVPEEGIGATPREPAKCSALLSRILLNLPFEDLRYVLASESINAQAWNTAQDRHNALTFVVAEREARRLRAVEAVRARLVPGSDEIQQRLSASRRHDVADPWDVLNWQEKVIQPNGAGLPNLARKWIPQFGTTDEAPQMPAYEPRLHESMV</sequence>
<evidence type="ECO:0008006" key="4">
    <source>
        <dbReference type="Google" id="ProtNLM"/>
    </source>
</evidence>
<organism evidence="2 3">
    <name type="scientific">Pestalotiopsis fici (strain W106-1 / CGMCC3.15140)</name>
    <dbReference type="NCBI Taxonomy" id="1229662"/>
    <lineage>
        <taxon>Eukaryota</taxon>
        <taxon>Fungi</taxon>
        <taxon>Dikarya</taxon>
        <taxon>Ascomycota</taxon>
        <taxon>Pezizomycotina</taxon>
        <taxon>Sordariomycetes</taxon>
        <taxon>Xylariomycetidae</taxon>
        <taxon>Amphisphaeriales</taxon>
        <taxon>Sporocadaceae</taxon>
        <taxon>Pestalotiopsis</taxon>
    </lineage>
</organism>